<organism evidence="3 4">
    <name type="scientific">Stachybotrys elegans</name>
    <dbReference type="NCBI Taxonomy" id="80388"/>
    <lineage>
        <taxon>Eukaryota</taxon>
        <taxon>Fungi</taxon>
        <taxon>Dikarya</taxon>
        <taxon>Ascomycota</taxon>
        <taxon>Pezizomycotina</taxon>
        <taxon>Sordariomycetes</taxon>
        <taxon>Hypocreomycetidae</taxon>
        <taxon>Hypocreales</taxon>
        <taxon>Stachybotryaceae</taxon>
        <taxon>Stachybotrys</taxon>
    </lineage>
</organism>
<accession>A0A8K0WKB8</accession>
<evidence type="ECO:0000313" key="3">
    <source>
        <dbReference type="EMBL" id="KAH7304439.1"/>
    </source>
</evidence>
<reference evidence="3" key="1">
    <citation type="journal article" date="2021" name="Nat. Commun.">
        <title>Genetic determinants of endophytism in the Arabidopsis root mycobiome.</title>
        <authorList>
            <person name="Mesny F."/>
            <person name="Miyauchi S."/>
            <person name="Thiergart T."/>
            <person name="Pickel B."/>
            <person name="Atanasova L."/>
            <person name="Karlsson M."/>
            <person name="Huettel B."/>
            <person name="Barry K.W."/>
            <person name="Haridas S."/>
            <person name="Chen C."/>
            <person name="Bauer D."/>
            <person name="Andreopoulos W."/>
            <person name="Pangilinan J."/>
            <person name="LaButti K."/>
            <person name="Riley R."/>
            <person name="Lipzen A."/>
            <person name="Clum A."/>
            <person name="Drula E."/>
            <person name="Henrissat B."/>
            <person name="Kohler A."/>
            <person name="Grigoriev I.V."/>
            <person name="Martin F.M."/>
            <person name="Hacquard S."/>
        </authorList>
    </citation>
    <scope>NUCLEOTIDE SEQUENCE</scope>
    <source>
        <strain evidence="3">MPI-CAGE-CH-0235</strain>
    </source>
</reference>
<evidence type="ECO:0000313" key="4">
    <source>
        <dbReference type="Proteomes" id="UP000813444"/>
    </source>
</evidence>
<sequence length="342" mass="39025">MIQIAKRMNVLTVTIFALFSVACLASNRPYGHISFTPGQPETGDAVGDVEMFGPLISRSELRNQSAMLLARADGALGVDGYGKLLDVPGCFYCPEPEVSSKAGRALLADLTTQKMQSYMRILNTQQLRNKCVFYTASVPQPPRYLSDETSIWACAHRKLTNWHLWPNKFMSSSARFKDFYGIQEPDNWLHSIEGMPLIPSDRGVPTMIQYFENVSEAMARSCSGEVVLVSKTPLAMRQYLYSENIWKNKERPALMNLNEQGKISRFLLVNYNNMDEIWEYDIENSQRGNRVSPEDLLYRRDQDMEHESEEFRILHRDACDTSGLGQRPSQGDPFADNYNNFR</sequence>
<feature type="signal peptide" evidence="2">
    <location>
        <begin position="1"/>
        <end position="25"/>
    </location>
</feature>
<dbReference type="AlphaFoldDB" id="A0A8K0WKB8"/>
<keyword evidence="2" id="KW-0732">Signal</keyword>
<feature type="chain" id="PRO_5035481882" evidence="2">
    <location>
        <begin position="26"/>
        <end position="342"/>
    </location>
</feature>
<gene>
    <name evidence="3" type="ORF">B0I35DRAFT_414486</name>
</gene>
<evidence type="ECO:0000256" key="2">
    <source>
        <dbReference type="SAM" id="SignalP"/>
    </source>
</evidence>
<name>A0A8K0WKB8_9HYPO</name>
<dbReference type="Proteomes" id="UP000813444">
    <property type="component" value="Unassembled WGS sequence"/>
</dbReference>
<dbReference type="PROSITE" id="PS51257">
    <property type="entry name" value="PROKAR_LIPOPROTEIN"/>
    <property type="match status" value="1"/>
</dbReference>
<feature type="region of interest" description="Disordered" evidence="1">
    <location>
        <begin position="321"/>
        <end position="342"/>
    </location>
</feature>
<evidence type="ECO:0000256" key="1">
    <source>
        <dbReference type="SAM" id="MobiDB-lite"/>
    </source>
</evidence>
<dbReference type="EMBL" id="JAGPNK010000023">
    <property type="protein sequence ID" value="KAH7304439.1"/>
    <property type="molecule type" value="Genomic_DNA"/>
</dbReference>
<comment type="caution">
    <text evidence="3">The sequence shown here is derived from an EMBL/GenBank/DDBJ whole genome shotgun (WGS) entry which is preliminary data.</text>
</comment>
<protein>
    <submittedName>
        <fullName evidence="3">Uncharacterized protein</fullName>
    </submittedName>
</protein>
<dbReference type="OrthoDB" id="4874094at2759"/>
<keyword evidence="4" id="KW-1185">Reference proteome</keyword>
<proteinExistence type="predicted"/>